<evidence type="ECO:0000313" key="2">
    <source>
        <dbReference type="Proteomes" id="UP000829398"/>
    </source>
</evidence>
<reference evidence="2" key="1">
    <citation type="journal article" date="2023" name="Hortic. Res.">
        <title>A chromosome-level phased genome enabling allele-level studies in sweet orange: a case study on citrus Huanglongbing tolerance.</title>
        <authorList>
            <person name="Wu B."/>
            <person name="Yu Q."/>
            <person name="Deng Z."/>
            <person name="Duan Y."/>
            <person name="Luo F."/>
            <person name="Gmitter F. Jr."/>
        </authorList>
    </citation>
    <scope>NUCLEOTIDE SEQUENCE [LARGE SCALE GENOMIC DNA]</scope>
    <source>
        <strain evidence="2">cv. Valencia</strain>
    </source>
</reference>
<organism evidence="1 2">
    <name type="scientific">Citrus sinensis</name>
    <name type="common">Sweet orange</name>
    <name type="synonym">Citrus aurantium var. sinensis</name>
    <dbReference type="NCBI Taxonomy" id="2711"/>
    <lineage>
        <taxon>Eukaryota</taxon>
        <taxon>Viridiplantae</taxon>
        <taxon>Streptophyta</taxon>
        <taxon>Embryophyta</taxon>
        <taxon>Tracheophyta</taxon>
        <taxon>Spermatophyta</taxon>
        <taxon>Magnoliopsida</taxon>
        <taxon>eudicotyledons</taxon>
        <taxon>Gunneridae</taxon>
        <taxon>Pentapetalae</taxon>
        <taxon>rosids</taxon>
        <taxon>malvids</taxon>
        <taxon>Sapindales</taxon>
        <taxon>Rutaceae</taxon>
        <taxon>Aurantioideae</taxon>
        <taxon>Citrus</taxon>
    </lineage>
</organism>
<protein>
    <submittedName>
        <fullName evidence="1">Wall-associated receptor kinase-like 10</fullName>
    </submittedName>
</protein>
<proteinExistence type="predicted"/>
<dbReference type="Proteomes" id="UP000829398">
    <property type="component" value="Chromosome 8"/>
</dbReference>
<gene>
    <name evidence="1" type="ORF">KPL71_024294</name>
</gene>
<sequence length="739" mass="82270">MGFLEPLSCVGQQQEHNTATGTKAETGGLINVKPGCEEKCGDVTVPYPFGIGNRKCAMNGDFFLFCDRSASPPQPKFEDVVVLNISITDGSIIARIPTAQRCYNGFGNVLNSTDIKVDLVLRPFRLSGTRNKLTAFGCDTIAFMTDAMGDFGSGCASLCTINESFKKLNNIIENSCSGFGCCQTPLRKILNKTLTITLDSRSNYSKTLTEEFITCDYAVLADESFDLSGLHFSDKSSSNVTVEWMIRDEESCGDNTNLTYSENGQGYPKVRILMQLIYLLKVFAVRTCVTDIDECNEGYPCEGTCKNTPGSYTCQCPIGMHGGGKVGCRGFRITTIVAGCVVVLGLLFLLLIGLWWLYKFIKRRRKIKRKQKFFKRNGGLLLRQELSSNEGNIEKTKLFTSKDLEKATDNYNVSRILGQGGQGTVFKGMLTDGRIVAVKKSKSVHESNVEQFINEVVILSQINHRNVVKLLGCCLETDVPLLVYEFIPNGSLYQYIHEQTEDQLPITWEMRLRIAVEVSGALSYLHSAASIPIYHRDIKSANILLDDKYRAKISDFGTSRSMAVDQTHLTTQVKGTFGYLDPEYFRSSQFTEKSDVYSFGVVLVELLTGQKAIRLVETEENRSLAAYFLQVINENRLFEVLDAEVHREAEKEEVITVAMVAKRCLNLNGKKRPTMKEVALELAGIRASIGDSVLQQCEEIDFVDYDNARHFKTGSSSTGSFFNSVTFSVDGDPLLSNKW</sequence>
<comment type="caution">
    <text evidence="1">The sequence shown here is derived from an EMBL/GenBank/DDBJ whole genome shotgun (WGS) entry which is preliminary data.</text>
</comment>
<name>A0ACB8IQB4_CITSI</name>
<dbReference type="EMBL" id="CM039177">
    <property type="protein sequence ID" value="KAH9699277.1"/>
    <property type="molecule type" value="Genomic_DNA"/>
</dbReference>
<keyword evidence="2" id="KW-1185">Reference proteome</keyword>
<accession>A0ACB8IQB4</accession>
<evidence type="ECO:0000313" key="1">
    <source>
        <dbReference type="EMBL" id="KAH9699277.1"/>
    </source>
</evidence>